<name>A0A935T7I7_9PROT</name>
<dbReference type="SUPFAM" id="SSF53067">
    <property type="entry name" value="Actin-like ATPase domain"/>
    <property type="match status" value="1"/>
</dbReference>
<evidence type="ECO:0000256" key="5">
    <source>
        <dbReference type="ARBA" id="ARBA00022840"/>
    </source>
</evidence>
<evidence type="ECO:0000313" key="7">
    <source>
        <dbReference type="Proteomes" id="UP000706151"/>
    </source>
</evidence>
<evidence type="ECO:0000256" key="4">
    <source>
        <dbReference type="ARBA" id="ARBA00022777"/>
    </source>
</evidence>
<dbReference type="Proteomes" id="UP000706151">
    <property type="component" value="Unassembled WGS sequence"/>
</dbReference>
<keyword evidence="4" id="KW-0418">Kinase</keyword>
<gene>
    <name evidence="6" type="ORF">IPK02_06305</name>
</gene>
<dbReference type="Gene3D" id="3.30.420.40">
    <property type="match status" value="1"/>
</dbReference>
<dbReference type="InterPro" id="IPR023865">
    <property type="entry name" value="Aliphatic_acid_kinase_CS"/>
</dbReference>
<keyword evidence="2" id="KW-0808">Transferase</keyword>
<reference evidence="6 7" key="1">
    <citation type="submission" date="2020-10" db="EMBL/GenBank/DDBJ databases">
        <title>Connecting structure to function with the recovery of over 1000 high-quality activated sludge metagenome-assembled genomes encoding full-length rRNA genes using long-read sequencing.</title>
        <authorList>
            <person name="Singleton C.M."/>
            <person name="Petriglieri F."/>
            <person name="Kristensen J.M."/>
            <person name="Kirkegaard R.H."/>
            <person name="Michaelsen T.Y."/>
            <person name="Andersen M.H."/>
            <person name="Karst S.M."/>
            <person name="Dueholm M.S."/>
            <person name="Nielsen P.H."/>
            <person name="Albertsen M."/>
        </authorList>
    </citation>
    <scope>NUCLEOTIDE SEQUENCE [LARGE SCALE GENOMIC DNA]</scope>
    <source>
        <strain evidence="6">Fred_18-Q3-R57-64_BAT3C.720</strain>
    </source>
</reference>
<protein>
    <recommendedName>
        <fullName evidence="8">Butyrate kinase</fullName>
    </recommendedName>
</protein>
<accession>A0A935T7I7</accession>
<dbReference type="AlphaFoldDB" id="A0A935T7I7"/>
<organism evidence="6 7">
    <name type="scientific">Candidatus Accumulibacter affinis</name>
    <dbReference type="NCBI Taxonomy" id="2954384"/>
    <lineage>
        <taxon>Bacteria</taxon>
        <taxon>Pseudomonadati</taxon>
        <taxon>Pseudomonadota</taxon>
        <taxon>Betaproteobacteria</taxon>
        <taxon>Candidatus Accumulibacter</taxon>
    </lineage>
</organism>
<evidence type="ECO:0000256" key="1">
    <source>
        <dbReference type="ARBA" id="ARBA00008748"/>
    </source>
</evidence>
<dbReference type="GO" id="GO:0016774">
    <property type="term" value="F:phosphotransferase activity, carboxyl group as acceptor"/>
    <property type="evidence" value="ECO:0007669"/>
    <property type="project" value="InterPro"/>
</dbReference>
<dbReference type="GO" id="GO:0016301">
    <property type="term" value="F:kinase activity"/>
    <property type="evidence" value="ECO:0007669"/>
    <property type="project" value="UniProtKB-KW"/>
</dbReference>
<dbReference type="GO" id="GO:0005524">
    <property type="term" value="F:ATP binding"/>
    <property type="evidence" value="ECO:0007669"/>
    <property type="project" value="UniProtKB-KW"/>
</dbReference>
<keyword evidence="5" id="KW-0067">ATP-binding</keyword>
<evidence type="ECO:0000256" key="3">
    <source>
        <dbReference type="ARBA" id="ARBA00022741"/>
    </source>
</evidence>
<dbReference type="Pfam" id="PF00871">
    <property type="entry name" value="Acetate_kinase"/>
    <property type="match status" value="1"/>
</dbReference>
<sequence>MEKVLLVLNAGSSSLKFSVFEVPADGQMRAAAVGQVEGLGTAPRLKVKDGSGESIADVRWDTSQVASHAQALQEIAALLRARFPGALLAGVGHRVVNEPLPGVLPPARPRRRNPQPAFSLASALAVISS</sequence>
<dbReference type="InterPro" id="IPR000890">
    <property type="entry name" value="Aliphatic_acid_kin_short-chain"/>
</dbReference>
<evidence type="ECO:0000256" key="2">
    <source>
        <dbReference type="ARBA" id="ARBA00022679"/>
    </source>
</evidence>
<comment type="similarity">
    <text evidence="1">Belongs to the acetokinase family.</text>
</comment>
<dbReference type="EMBL" id="JADJOT010000006">
    <property type="protein sequence ID" value="MBK7953601.1"/>
    <property type="molecule type" value="Genomic_DNA"/>
</dbReference>
<evidence type="ECO:0008006" key="8">
    <source>
        <dbReference type="Google" id="ProtNLM"/>
    </source>
</evidence>
<proteinExistence type="inferred from homology"/>
<comment type="caution">
    <text evidence="6">The sequence shown here is derived from an EMBL/GenBank/DDBJ whole genome shotgun (WGS) entry which is preliminary data.</text>
</comment>
<dbReference type="InterPro" id="IPR043129">
    <property type="entry name" value="ATPase_NBD"/>
</dbReference>
<keyword evidence="3" id="KW-0547">Nucleotide-binding</keyword>
<evidence type="ECO:0000313" key="6">
    <source>
        <dbReference type="EMBL" id="MBK7953601.1"/>
    </source>
</evidence>
<dbReference type="PROSITE" id="PS01075">
    <property type="entry name" value="ACETATE_KINASE_1"/>
    <property type="match status" value="1"/>
</dbReference>